<evidence type="ECO:0000256" key="1">
    <source>
        <dbReference type="ARBA" id="ARBA00004196"/>
    </source>
</evidence>
<name>A0A495DJA8_9PROT</name>
<gene>
    <name evidence="8" type="ORF">C7435_0643</name>
</gene>
<keyword evidence="3" id="KW-0201">Cytochrome c-type biogenesis</keyword>
<keyword evidence="6" id="KW-0472">Membrane</keyword>
<evidence type="ECO:0000259" key="7">
    <source>
        <dbReference type="Pfam" id="PF23914"/>
    </source>
</evidence>
<dbReference type="EMBL" id="RBIM01000002">
    <property type="protein sequence ID" value="RKR02704.1"/>
    <property type="molecule type" value="Genomic_DNA"/>
</dbReference>
<protein>
    <submittedName>
        <fullName evidence="8">Cytochrome c-type biogenesis protein CcmH</fullName>
    </submittedName>
</protein>
<feature type="repeat" description="TPR" evidence="5">
    <location>
        <begin position="152"/>
        <end position="185"/>
    </location>
</feature>
<evidence type="ECO:0000313" key="9">
    <source>
        <dbReference type="Proteomes" id="UP000273675"/>
    </source>
</evidence>
<keyword evidence="4 5" id="KW-0802">TPR repeat</keyword>
<dbReference type="InterPro" id="IPR011990">
    <property type="entry name" value="TPR-like_helical_dom_sf"/>
</dbReference>
<feature type="domain" description="Cytochrome c-type biogenesis protein H TPR" evidence="7">
    <location>
        <begin position="141"/>
        <end position="256"/>
    </location>
</feature>
<comment type="caution">
    <text evidence="8">The sequence shown here is derived from an EMBL/GenBank/DDBJ whole genome shotgun (WGS) entry which is preliminary data.</text>
</comment>
<dbReference type="GO" id="GO:0005886">
    <property type="term" value="C:plasma membrane"/>
    <property type="evidence" value="ECO:0007669"/>
    <property type="project" value="TreeGrafter"/>
</dbReference>
<comment type="subcellular location">
    <subcellularLocation>
        <location evidence="1">Cell envelope</location>
    </subcellularLocation>
</comment>
<dbReference type="Gene3D" id="1.25.40.10">
    <property type="entry name" value="Tetratricopeptide repeat domain"/>
    <property type="match status" value="1"/>
</dbReference>
<dbReference type="NCBIfam" id="TIGR03142">
    <property type="entry name" value="cytochro_ccmI"/>
    <property type="match status" value="1"/>
</dbReference>
<dbReference type="AlphaFoldDB" id="A0A495DJA8"/>
<dbReference type="PANTHER" id="PTHR47870">
    <property type="entry name" value="CYTOCHROME C-TYPE BIOGENESIS PROTEIN CCMH"/>
    <property type="match status" value="1"/>
</dbReference>
<dbReference type="OrthoDB" id="9815847at2"/>
<dbReference type="RefSeq" id="WP_121210023.1">
    <property type="nucleotide sequence ID" value="NZ_RBIM01000002.1"/>
</dbReference>
<dbReference type="InterPro" id="IPR056413">
    <property type="entry name" value="TPR_CcmH_CycH"/>
</dbReference>
<dbReference type="InterPro" id="IPR019734">
    <property type="entry name" value="TPR_rpt"/>
</dbReference>
<evidence type="ECO:0000256" key="6">
    <source>
        <dbReference type="SAM" id="Phobius"/>
    </source>
</evidence>
<evidence type="ECO:0000313" key="8">
    <source>
        <dbReference type="EMBL" id="RKR02704.1"/>
    </source>
</evidence>
<dbReference type="PANTHER" id="PTHR47870:SF1">
    <property type="entry name" value="CYTOCHROME C-TYPE BIOGENESIS PROTEIN CCMH"/>
    <property type="match status" value="1"/>
</dbReference>
<dbReference type="InterPro" id="IPR051263">
    <property type="entry name" value="C-type_cytochrome_biogenesis"/>
</dbReference>
<keyword evidence="6" id="KW-1133">Transmembrane helix</keyword>
<dbReference type="GO" id="GO:0017004">
    <property type="term" value="P:cytochrome complex assembly"/>
    <property type="evidence" value="ECO:0007669"/>
    <property type="project" value="UniProtKB-KW"/>
</dbReference>
<keyword evidence="6" id="KW-0812">Transmembrane</keyword>
<evidence type="ECO:0000256" key="4">
    <source>
        <dbReference type="ARBA" id="ARBA00022803"/>
    </source>
</evidence>
<proteinExistence type="predicted"/>
<dbReference type="PROSITE" id="PS50005">
    <property type="entry name" value="TPR"/>
    <property type="match status" value="1"/>
</dbReference>
<feature type="transmembrane region" description="Helical" evidence="6">
    <location>
        <begin position="88"/>
        <end position="111"/>
    </location>
</feature>
<dbReference type="GO" id="GO:0030313">
    <property type="term" value="C:cell envelope"/>
    <property type="evidence" value="ECO:0007669"/>
    <property type="project" value="UniProtKB-SubCell"/>
</dbReference>
<evidence type="ECO:0000256" key="5">
    <source>
        <dbReference type="PROSITE-ProRule" id="PRU00339"/>
    </source>
</evidence>
<accession>A0A495DJA8</accession>
<dbReference type="Pfam" id="PF23914">
    <property type="entry name" value="TPR_CcmH_CycH"/>
    <property type="match status" value="1"/>
</dbReference>
<reference evidence="8 9" key="1">
    <citation type="submission" date="2018-10" db="EMBL/GenBank/DDBJ databases">
        <title>Genomic Encyclopedia of Type Strains, Phase IV (KMG-IV): sequencing the most valuable type-strain genomes for metagenomic binning, comparative biology and taxonomic classification.</title>
        <authorList>
            <person name="Goeker M."/>
        </authorList>
    </citation>
    <scope>NUCLEOTIDE SEQUENCE [LARGE SCALE GENOMIC DNA]</scope>
    <source>
        <strain evidence="8 9">DSM 4734</strain>
    </source>
</reference>
<evidence type="ECO:0000256" key="3">
    <source>
        <dbReference type="ARBA" id="ARBA00022748"/>
    </source>
</evidence>
<dbReference type="InterPro" id="IPR017560">
    <property type="entry name" value="Cyt_c_biogenesis_CcmI"/>
</dbReference>
<organism evidence="8 9">
    <name type="scientific">Maricaulis maris</name>
    <dbReference type="NCBI Taxonomy" id="74318"/>
    <lineage>
        <taxon>Bacteria</taxon>
        <taxon>Pseudomonadati</taxon>
        <taxon>Pseudomonadota</taxon>
        <taxon>Alphaproteobacteria</taxon>
        <taxon>Maricaulales</taxon>
        <taxon>Maricaulaceae</taxon>
        <taxon>Maricaulis</taxon>
    </lineage>
</organism>
<keyword evidence="2" id="KW-0677">Repeat</keyword>
<evidence type="ECO:0000256" key="2">
    <source>
        <dbReference type="ARBA" id="ARBA00022737"/>
    </source>
</evidence>
<dbReference type="SUPFAM" id="SSF48452">
    <property type="entry name" value="TPR-like"/>
    <property type="match status" value="1"/>
</dbReference>
<sequence>MIWFLIAALASLVALVLVLPVMRGVRGDVSDGRDVFDGQLAELARDRELGFIGEDAARQAELDIRRRMSQAGTGDAAALAPPAAASKWLRHGLVGGAGVSVILAVIIYMLVGSPFLVGMTPARAPGLPPEAQAVMAELENLRNELAERPDNPQGWAVLGQAYLRMGRYGDAATAFETAINWEPGSAFLFAALGQARLFETGGMMNAAAREAFARALDIDPLDVRARFFMAEAVYQDGDREAALASWQAILDSAAPDAAYRGMVEARIAAALADGEAAALSGDEVEP</sequence>
<dbReference type="SMART" id="SM00028">
    <property type="entry name" value="TPR"/>
    <property type="match status" value="2"/>
</dbReference>
<dbReference type="Proteomes" id="UP000273675">
    <property type="component" value="Unassembled WGS sequence"/>
</dbReference>